<organism evidence="4 5">
    <name type="scientific">Morganella psychrotolerans</name>
    <dbReference type="NCBI Taxonomy" id="368603"/>
    <lineage>
        <taxon>Bacteria</taxon>
        <taxon>Pseudomonadati</taxon>
        <taxon>Pseudomonadota</taxon>
        <taxon>Gammaproteobacteria</taxon>
        <taxon>Enterobacterales</taxon>
        <taxon>Morganellaceae</taxon>
        <taxon>Morganella</taxon>
    </lineage>
</organism>
<dbReference type="InterPro" id="IPR012332">
    <property type="entry name" value="Autotransporter_pectin_lyase_C"/>
</dbReference>
<name>A0A5M9R7T8_9GAMM</name>
<comment type="caution">
    <text evidence="4">The sequence shown here is derived from an EMBL/GenBank/DDBJ whole genome shotgun (WGS) entry which is preliminary data.</text>
</comment>
<dbReference type="GO" id="GO:0019867">
    <property type="term" value="C:outer membrane"/>
    <property type="evidence" value="ECO:0007669"/>
    <property type="project" value="InterPro"/>
</dbReference>
<dbReference type="InterPro" id="IPR003991">
    <property type="entry name" value="Pertactin_virulence_factor"/>
</dbReference>
<dbReference type="Proteomes" id="UP000322181">
    <property type="component" value="Unassembled WGS sequence"/>
</dbReference>
<gene>
    <name evidence="4" type="ORF">F4V73_01710</name>
</gene>
<dbReference type="CDD" id="cd01343">
    <property type="entry name" value="PL1_Passenger_AT"/>
    <property type="match status" value="1"/>
</dbReference>
<dbReference type="PANTHER" id="PTHR35037">
    <property type="entry name" value="C-TERMINAL REGION OF AIDA-LIKE PROTEIN"/>
    <property type="match status" value="1"/>
</dbReference>
<dbReference type="PROSITE" id="PS51208">
    <property type="entry name" value="AUTOTRANSPORTER"/>
    <property type="match status" value="1"/>
</dbReference>
<evidence type="ECO:0000256" key="2">
    <source>
        <dbReference type="SAM" id="SignalP"/>
    </source>
</evidence>
<accession>A0A5M9R7T8</accession>
<dbReference type="Pfam" id="PF03212">
    <property type="entry name" value="Pertactin"/>
    <property type="match status" value="1"/>
</dbReference>
<dbReference type="EMBL" id="VXKB01000001">
    <property type="protein sequence ID" value="KAA8716631.1"/>
    <property type="molecule type" value="Genomic_DNA"/>
</dbReference>
<evidence type="ECO:0000313" key="5">
    <source>
        <dbReference type="Proteomes" id="UP000322181"/>
    </source>
</evidence>
<proteinExistence type="predicted"/>
<evidence type="ECO:0000256" key="1">
    <source>
        <dbReference type="ARBA" id="ARBA00022729"/>
    </source>
</evidence>
<dbReference type="SUPFAM" id="SSF51126">
    <property type="entry name" value="Pectin lyase-like"/>
    <property type="match status" value="1"/>
</dbReference>
<dbReference type="InterPro" id="IPR006315">
    <property type="entry name" value="OM_autotransptr_brl_dom"/>
</dbReference>
<sequence>MLIFYIKDGFFMRKKVIALFVHSAIFSSGAVFAESVTSPITIGVGQEKNLVSGDTIDIRGSSGIKVDGGKLNMTGVTGTVSGIGNAGYGLSAVNAGSINITGGEYVFSGNDQASTGILIKSGSSLNIDGAKLTGNYTERLGGLYLLNLHDTGTAGNIKNSELTSTNGRIFILSNGADLAMSDTVIRVEGSGSNTVYSMSSQNNSTFSGERLTIISDANYDAASSLFLAHKDLSLKDSRITSNLGQNIFMAGSSDGGVYGDNLVINYKSQKSDGAQGYVAMQAINGGTIDLINSELNVSGDNAAVAVFITADSHLVADGLRLNAEDNAQAIQFQGNNAGATLSNSYITTANAEYGVSFIRGASGSSSDVSSLTLDNTILKSDKWALRSLDGGSLVNVSGANSHVSGDKGAIYINATNTDSDMVFNLSDNARLTGDAYTIDKNGYKAILNLNLSQNAVWNGNVLTHDKNSLANVLLKSGSVWKGAVLPGEQAPGGGTTHISVDDAYWELTDDSTVNSLSLANNATVALGAADGTDFRVLSVNDLSGSGEFILRTDLAATSTKSVSGDVLKVTGSTDGSHTLNVLNNGSADTNGTEKHTVVETADGNGGFSLKNKVELGGYIYELKQNSNDWELYAPGGQSGGGSGDKPVISEGGRAPISAVNAGYLLNIAETQTLSQRMGELRDSQSEGDIWVRGFGGGFDSRTSQAVGDFDTTYGGTQTGIDKRLMVEGGSLYIGAMGGLVNSDQKYKTGNGSVKNYHLGLYSTYIHQSGFYVDSLIKFSDLTYDFGVRDTAGNNVSAKTSSNYYAASIEAGQRFHFNQKQEGLYIEPQVQLTYGYQEDTDFNESNGLQVRVDSYQSLQSRAGVNMGYDVKNSPMPLNVYAKLSYIKEHKADVDFRLNNTTESESFGDKWLLAGIGVSAQVSAKQAFHIDIEKANSDKYEHYRFNAGYRFSF</sequence>
<dbReference type="NCBIfam" id="TIGR01414">
    <property type="entry name" value="autotrans_barl"/>
    <property type="match status" value="1"/>
</dbReference>
<dbReference type="SMART" id="SM00869">
    <property type="entry name" value="Autotransporter"/>
    <property type="match status" value="1"/>
</dbReference>
<reference evidence="4 5" key="1">
    <citation type="submission" date="2019-09" db="EMBL/GenBank/DDBJ databases">
        <title>Draft genome sequence of various Type strains from the CCUG.</title>
        <authorList>
            <person name="Pineiro-Iglesias B."/>
            <person name="Tunovic T."/>
            <person name="Unosson C."/>
            <person name="Inganas E."/>
            <person name="Ohlen M."/>
            <person name="Cardew S."/>
            <person name="Jensie-Markopoulos S."/>
            <person name="Salva-Serra F."/>
            <person name="Jaen-Luchoro D."/>
            <person name="Karlsson R."/>
            <person name="Svensson-Stadler L."/>
            <person name="Chun J."/>
            <person name="Moore E."/>
        </authorList>
    </citation>
    <scope>NUCLEOTIDE SEQUENCE [LARGE SCALE GENOMIC DNA]</scope>
    <source>
        <strain evidence="4 5">CCUG 53682T</strain>
    </source>
</reference>
<dbReference type="Gene3D" id="2.40.128.130">
    <property type="entry name" value="Autotransporter beta-domain"/>
    <property type="match status" value="1"/>
</dbReference>
<dbReference type="AlphaFoldDB" id="A0A5M9R7T8"/>
<dbReference type="InterPro" id="IPR005546">
    <property type="entry name" value="Autotransporte_beta"/>
</dbReference>
<protein>
    <submittedName>
        <fullName evidence="4">Autotransporter outer membrane beta-barrel domain-containing protein</fullName>
    </submittedName>
</protein>
<keyword evidence="1 2" id="KW-0732">Signal</keyword>
<evidence type="ECO:0000313" key="4">
    <source>
        <dbReference type="EMBL" id="KAA8716631.1"/>
    </source>
</evidence>
<dbReference type="SUPFAM" id="SSF103515">
    <property type="entry name" value="Autotransporter"/>
    <property type="match status" value="1"/>
</dbReference>
<evidence type="ECO:0000259" key="3">
    <source>
        <dbReference type="PROSITE" id="PS51208"/>
    </source>
</evidence>
<feature type="domain" description="Autotransporter" evidence="3">
    <location>
        <begin position="682"/>
        <end position="951"/>
    </location>
</feature>
<dbReference type="InterPro" id="IPR004899">
    <property type="entry name" value="Pertactin_central"/>
</dbReference>
<dbReference type="PRINTS" id="PR01484">
    <property type="entry name" value="PRTACTNFAMLY"/>
</dbReference>
<dbReference type="Gene3D" id="2.160.20.20">
    <property type="match status" value="1"/>
</dbReference>
<dbReference type="PANTHER" id="PTHR35037:SF2">
    <property type="match status" value="1"/>
</dbReference>
<feature type="signal peptide" evidence="2">
    <location>
        <begin position="1"/>
        <end position="33"/>
    </location>
</feature>
<dbReference type="InterPro" id="IPR051551">
    <property type="entry name" value="Autotransporter_adhesion"/>
</dbReference>
<dbReference type="InterPro" id="IPR011050">
    <property type="entry name" value="Pectin_lyase_fold/virulence"/>
</dbReference>
<dbReference type="Pfam" id="PF03797">
    <property type="entry name" value="Autotransporter"/>
    <property type="match status" value="1"/>
</dbReference>
<feature type="chain" id="PRO_5024295631" evidence="2">
    <location>
        <begin position="34"/>
        <end position="951"/>
    </location>
</feature>
<dbReference type="InterPro" id="IPR036709">
    <property type="entry name" value="Autotransporte_beta_dom_sf"/>
</dbReference>